<dbReference type="Proteomes" id="UP000694429">
    <property type="component" value="Chromosome 31"/>
</dbReference>
<sequence>ASGRGSTRAKTRSPAEDDTKTLMATFEVWRWGERWVTVGTTSLHVGVQMGVENSSHLPKCTQPLSWPASPDAPDVPLAFLQIKAFL</sequence>
<evidence type="ECO:0000313" key="3">
    <source>
        <dbReference type="Proteomes" id="UP000694429"/>
    </source>
</evidence>
<protein>
    <submittedName>
        <fullName evidence="2">Uncharacterized protein</fullName>
    </submittedName>
</protein>
<name>A0A8C0N2F4_CANLF</name>
<dbReference type="Pfam" id="PF04714">
    <property type="entry name" value="BCL_N"/>
    <property type="match status" value="1"/>
</dbReference>
<accession>A0A8C0N2F4</accession>
<evidence type="ECO:0000313" key="2">
    <source>
        <dbReference type="Ensembl" id="ENSCAFP00030018509.1"/>
    </source>
</evidence>
<dbReference type="GO" id="GO:0016514">
    <property type="term" value="C:SWI/SNF complex"/>
    <property type="evidence" value="ECO:0007669"/>
    <property type="project" value="UniProtKB-ARBA"/>
</dbReference>
<dbReference type="AlphaFoldDB" id="A0A8C0N2F4"/>
<reference evidence="2" key="2">
    <citation type="submission" date="2025-08" db="UniProtKB">
        <authorList>
            <consortium name="Ensembl"/>
        </authorList>
    </citation>
    <scope>IDENTIFICATION</scope>
</reference>
<organism evidence="2 3">
    <name type="scientific">Canis lupus familiaris</name>
    <name type="common">Dog</name>
    <name type="synonym">Canis familiaris</name>
    <dbReference type="NCBI Taxonomy" id="9615"/>
    <lineage>
        <taxon>Eukaryota</taxon>
        <taxon>Metazoa</taxon>
        <taxon>Chordata</taxon>
        <taxon>Craniata</taxon>
        <taxon>Vertebrata</taxon>
        <taxon>Euteleostomi</taxon>
        <taxon>Mammalia</taxon>
        <taxon>Eutheria</taxon>
        <taxon>Laurasiatheria</taxon>
        <taxon>Carnivora</taxon>
        <taxon>Caniformia</taxon>
        <taxon>Canidae</taxon>
        <taxon>Canis</taxon>
    </lineage>
</organism>
<dbReference type="Ensembl" id="ENSCAFT00030021234.1">
    <property type="protein sequence ID" value="ENSCAFP00030018509.1"/>
    <property type="gene ID" value="ENSCAFG00030011464.1"/>
</dbReference>
<evidence type="ECO:0000256" key="1">
    <source>
        <dbReference type="ARBA" id="ARBA00010326"/>
    </source>
</evidence>
<proteinExistence type="inferred from homology"/>
<reference evidence="2" key="1">
    <citation type="submission" date="2019-03" db="EMBL/GenBank/DDBJ databases">
        <authorList>
            <person name="Warren W.C."/>
            <person name="Johnson G.S."/>
        </authorList>
    </citation>
    <scope>NUCLEOTIDE SEQUENCE [LARGE SCALE GENOMIC DNA]</scope>
    <source>
        <strain evidence="2">Basenji</strain>
    </source>
</reference>
<dbReference type="InterPro" id="IPR006804">
    <property type="entry name" value="BCL7"/>
</dbReference>
<comment type="similarity">
    <text evidence="1">Belongs to the BCL7 family.</text>
</comment>